<name>A0A6N9JZ59_9FIRM</name>
<sequence>QTLNETITAVRSVNYVPDKIY</sequence>
<gene>
    <name evidence="1" type="ORF">GT576_16035</name>
    <name evidence="2" type="ORF">GT576_16190</name>
</gene>
<dbReference type="EMBL" id="WWSH01000031">
    <property type="protein sequence ID" value="MZK11836.1"/>
    <property type="molecule type" value="Genomic_DNA"/>
</dbReference>
<dbReference type="AlphaFoldDB" id="A0A6N9JZ59"/>
<proteinExistence type="predicted"/>
<feature type="non-terminal residue" evidence="2">
    <location>
        <position position="1"/>
    </location>
</feature>
<dbReference type="EMBL" id="WWSH01000026">
    <property type="protein sequence ID" value="MZK11807.1"/>
    <property type="molecule type" value="Genomic_DNA"/>
</dbReference>
<evidence type="ECO:0000313" key="2">
    <source>
        <dbReference type="EMBL" id="MZK11836.1"/>
    </source>
</evidence>
<evidence type="ECO:0000313" key="3">
    <source>
        <dbReference type="Proteomes" id="UP000449249"/>
    </source>
</evidence>
<protein>
    <submittedName>
        <fullName evidence="2">Conjugal transfer protein</fullName>
    </submittedName>
</protein>
<reference evidence="2 3" key="1">
    <citation type="journal article" date="2019" name="Nat. Med.">
        <title>A library of human gut bacterial isolates paired with longitudinal multiomics data enables mechanistic microbiome research.</title>
        <authorList>
            <person name="Poyet M."/>
            <person name="Groussin M."/>
            <person name="Gibbons S.M."/>
            <person name="Avila-Pacheco J."/>
            <person name="Jiang X."/>
            <person name="Kearney S.M."/>
            <person name="Perrotta A.R."/>
            <person name="Berdy B."/>
            <person name="Zhao S."/>
            <person name="Lieberman T.D."/>
            <person name="Swanson P.K."/>
            <person name="Smith M."/>
            <person name="Roesemann S."/>
            <person name="Alexander J.E."/>
            <person name="Rich S.A."/>
            <person name="Livny J."/>
            <person name="Vlamakis H."/>
            <person name="Clish C."/>
            <person name="Bullock K."/>
            <person name="Deik A."/>
            <person name="Scott J."/>
            <person name="Pierce K.A."/>
            <person name="Xavier R.J."/>
            <person name="Alm E.J."/>
        </authorList>
    </citation>
    <scope>NUCLEOTIDE SEQUENCE [LARGE SCALE GENOMIC DNA]</scope>
    <source>
        <strain evidence="2 3">BIOML-A1</strain>
    </source>
</reference>
<accession>A0A6N9JZ59</accession>
<evidence type="ECO:0000313" key="1">
    <source>
        <dbReference type="EMBL" id="MZK11807.1"/>
    </source>
</evidence>
<dbReference type="Proteomes" id="UP000449249">
    <property type="component" value="Unassembled WGS sequence"/>
</dbReference>
<comment type="caution">
    <text evidence="2">The sequence shown here is derived from an EMBL/GenBank/DDBJ whole genome shotgun (WGS) entry which is preliminary data.</text>
</comment>
<organism evidence="2 3">
    <name type="scientific">Dorea longicatena</name>
    <dbReference type="NCBI Taxonomy" id="88431"/>
    <lineage>
        <taxon>Bacteria</taxon>
        <taxon>Bacillati</taxon>
        <taxon>Bacillota</taxon>
        <taxon>Clostridia</taxon>
        <taxon>Lachnospirales</taxon>
        <taxon>Lachnospiraceae</taxon>
        <taxon>Dorea</taxon>
    </lineage>
</organism>